<dbReference type="GO" id="GO:0005634">
    <property type="term" value="C:nucleus"/>
    <property type="evidence" value="ECO:0007669"/>
    <property type="project" value="TreeGrafter"/>
</dbReference>
<dbReference type="Proteomes" id="UP000324800">
    <property type="component" value="Unassembled WGS sequence"/>
</dbReference>
<reference evidence="4 5" key="1">
    <citation type="submission" date="2019-03" db="EMBL/GenBank/DDBJ databases">
        <title>Single cell metagenomics reveals metabolic interactions within the superorganism composed of flagellate Streblomastix strix and complex community of Bacteroidetes bacteria on its surface.</title>
        <authorList>
            <person name="Treitli S.C."/>
            <person name="Kolisko M."/>
            <person name="Husnik F."/>
            <person name="Keeling P."/>
            <person name="Hampl V."/>
        </authorList>
    </citation>
    <scope>NUCLEOTIDE SEQUENCE [LARGE SCALE GENOMIC DNA]</scope>
    <source>
        <strain evidence="4">ST1C</strain>
    </source>
</reference>
<dbReference type="OrthoDB" id="28947at2759"/>
<evidence type="ECO:0000259" key="3">
    <source>
        <dbReference type="Pfam" id="PF03914"/>
    </source>
</evidence>
<name>A0A5J4V029_9EUKA</name>
<dbReference type="PANTHER" id="PTHR12048">
    <property type="entry name" value="CCAAT-BINDING FACTOR-RELATED"/>
    <property type="match status" value="1"/>
</dbReference>
<accession>A0A5J4V029</accession>
<dbReference type="InterPro" id="IPR040155">
    <property type="entry name" value="CEBPZ/Mak21-like"/>
</dbReference>
<feature type="region of interest" description="Disordered" evidence="2">
    <location>
        <begin position="417"/>
        <end position="447"/>
    </location>
</feature>
<evidence type="ECO:0000256" key="2">
    <source>
        <dbReference type="SAM" id="MobiDB-lite"/>
    </source>
</evidence>
<dbReference type="Pfam" id="PF03914">
    <property type="entry name" value="CBF"/>
    <property type="match status" value="1"/>
</dbReference>
<dbReference type="InterPro" id="IPR005612">
    <property type="entry name" value="CCAAT-binding_factor"/>
</dbReference>
<proteinExistence type="inferred from homology"/>
<comment type="caution">
    <text evidence="4">The sequence shown here is derived from an EMBL/GenBank/DDBJ whole genome shotgun (WGS) entry which is preliminary data.</text>
</comment>
<dbReference type="PANTHER" id="PTHR12048:SF0">
    <property type="entry name" value="CCAAT_ENHANCER-BINDING PROTEIN ZETA"/>
    <property type="match status" value="1"/>
</dbReference>
<dbReference type="AlphaFoldDB" id="A0A5J4V029"/>
<feature type="domain" description="CCAAT-binding factor" evidence="3">
    <location>
        <begin position="44"/>
        <end position="234"/>
    </location>
</feature>
<feature type="compositionally biased region" description="Basic and acidic residues" evidence="2">
    <location>
        <begin position="334"/>
        <end position="353"/>
    </location>
</feature>
<feature type="compositionally biased region" description="Acidic residues" evidence="2">
    <location>
        <begin position="437"/>
        <end position="447"/>
    </location>
</feature>
<feature type="region of interest" description="Disordered" evidence="2">
    <location>
        <begin position="331"/>
        <end position="354"/>
    </location>
</feature>
<evidence type="ECO:0000313" key="4">
    <source>
        <dbReference type="EMBL" id="KAA6375385.1"/>
    </source>
</evidence>
<evidence type="ECO:0000256" key="1">
    <source>
        <dbReference type="ARBA" id="ARBA00007797"/>
    </source>
</evidence>
<organism evidence="4 5">
    <name type="scientific">Streblomastix strix</name>
    <dbReference type="NCBI Taxonomy" id="222440"/>
    <lineage>
        <taxon>Eukaryota</taxon>
        <taxon>Metamonada</taxon>
        <taxon>Preaxostyla</taxon>
        <taxon>Oxymonadida</taxon>
        <taxon>Streblomastigidae</taxon>
        <taxon>Streblomastix</taxon>
    </lineage>
</organism>
<gene>
    <name evidence="4" type="ORF">EZS28_029088</name>
</gene>
<protein>
    <submittedName>
        <fullName evidence="4">Putative ribosome biogenesis protein Noc1</fullName>
    </submittedName>
</protein>
<sequence>MVQDKSTMSKVYLIAKVTSAQFEKHLDSLYRAALSQSLATSHRALMLLEKILYPQGPLPDRYYTSMYDLLYSQSVINETNTHPALISMVYKSGKIDANPARIASFVKRLLQMSLISVPTFTIGALMVVAELLSENRALFHSLLTEKEDEEITVVKVDNELNTMKMDKEIQLNKQKKQIKSNHTNSININNINSLHSDKYDPSKRNPHYSCADVTGLWEIRILASHYHPTVSHLANQILQAGFIESQKLEKIRKLSLEKDIRNGIDVKLESNENEAKSKIGKYKFDTNKINNTNDLDSINALDMLKVNYISDPFEDFSHSAFLNRFAFKNPKKKKNEEDDQQKNENKKDQKKLQSDITLQSSEHRLNSIEFTKQSQSYAAPHEQFFFKYFAENPAMQRRKRIIEKKLEEKERKAKLQKKLEIDSKLKSKKDRRSRFGDEEDDDEIEDDELDAYLQKLGDEAVGKGYIS</sequence>
<comment type="similarity">
    <text evidence="1">Belongs to the CBF/MAK21 family.</text>
</comment>
<evidence type="ECO:0000313" key="5">
    <source>
        <dbReference type="Proteomes" id="UP000324800"/>
    </source>
</evidence>
<dbReference type="EMBL" id="SNRW01011268">
    <property type="protein sequence ID" value="KAA6375385.1"/>
    <property type="molecule type" value="Genomic_DNA"/>
</dbReference>